<comment type="function">
    <text evidence="1 9">Binds 5S rRNA, forms part of the central protuberance of the 50S subunit.</text>
</comment>
<evidence type="ECO:0000256" key="8">
    <source>
        <dbReference type="ARBA" id="ARBA00035303"/>
    </source>
</evidence>
<protein>
    <recommendedName>
        <fullName evidence="8 9">Large ribosomal subunit protein uL18c</fullName>
    </recommendedName>
</protein>
<dbReference type="GO" id="GO:0008097">
    <property type="term" value="F:5S rRNA binding"/>
    <property type="evidence" value="ECO:0007669"/>
    <property type="project" value="TreeGrafter"/>
</dbReference>
<keyword evidence="5 9" id="KW-0694">RNA-binding</keyword>
<dbReference type="GO" id="GO:0003735">
    <property type="term" value="F:structural constituent of ribosome"/>
    <property type="evidence" value="ECO:0007669"/>
    <property type="project" value="InterPro"/>
</dbReference>
<comment type="similarity">
    <text evidence="2 9">Belongs to the universal ribosomal protein uL18 family.</text>
</comment>
<evidence type="ECO:0000256" key="4">
    <source>
        <dbReference type="ARBA" id="ARBA00022730"/>
    </source>
</evidence>
<evidence type="ECO:0000256" key="7">
    <source>
        <dbReference type="ARBA" id="ARBA00023274"/>
    </source>
</evidence>
<evidence type="ECO:0000256" key="2">
    <source>
        <dbReference type="ARBA" id="ARBA00007116"/>
    </source>
</evidence>
<dbReference type="NCBIfam" id="TIGR00060">
    <property type="entry name" value="L18_bact"/>
    <property type="match status" value="1"/>
</dbReference>
<dbReference type="PANTHER" id="PTHR12899">
    <property type="entry name" value="39S RIBOSOMAL PROTEIN L18, MITOCHONDRIAL"/>
    <property type="match status" value="1"/>
</dbReference>
<dbReference type="GO" id="GO:0005840">
    <property type="term" value="C:ribosome"/>
    <property type="evidence" value="ECO:0007669"/>
    <property type="project" value="UniProtKB-KW"/>
</dbReference>
<dbReference type="InterPro" id="IPR004389">
    <property type="entry name" value="Ribosomal_uL18_bac-type"/>
</dbReference>
<keyword evidence="10" id="KW-0934">Plastid</keyword>
<dbReference type="GO" id="GO:0009507">
    <property type="term" value="C:chloroplast"/>
    <property type="evidence" value="ECO:0007669"/>
    <property type="project" value="UniProtKB-SubCell"/>
</dbReference>
<keyword evidence="6 9" id="KW-0689">Ribosomal protein</keyword>
<dbReference type="AlphaFoldDB" id="A0A8K1YV42"/>
<evidence type="ECO:0000256" key="5">
    <source>
        <dbReference type="ARBA" id="ARBA00022884"/>
    </source>
</evidence>
<comment type="subunit">
    <text evidence="3 9">Part of the 50S ribosomal subunit; contacts the 5S rRNA.</text>
</comment>
<dbReference type="InterPro" id="IPR005484">
    <property type="entry name" value="Ribosomal_uL18_bac/plant/anim"/>
</dbReference>
<dbReference type="Pfam" id="PF00861">
    <property type="entry name" value="Ribosomal_L18p"/>
    <property type="match status" value="1"/>
</dbReference>
<dbReference type="Gene3D" id="3.30.420.100">
    <property type="match status" value="1"/>
</dbReference>
<evidence type="ECO:0000256" key="1">
    <source>
        <dbReference type="ARBA" id="ARBA00003898"/>
    </source>
</evidence>
<comment type="subcellular location">
    <subcellularLocation>
        <location evidence="9">Plastid</location>
        <location evidence="9">Chloroplast</location>
    </subcellularLocation>
</comment>
<dbReference type="GO" id="GO:1990904">
    <property type="term" value="C:ribonucleoprotein complex"/>
    <property type="evidence" value="ECO:0007669"/>
    <property type="project" value="UniProtKB-KW"/>
</dbReference>
<evidence type="ECO:0000313" key="10">
    <source>
        <dbReference type="EMBL" id="UEQ12237.1"/>
    </source>
</evidence>
<keyword evidence="7 9" id="KW-0687">Ribonucleoprotein</keyword>
<organism evidence="10">
    <name type="scientific">Batrachospermum sp</name>
    <dbReference type="NCBI Taxonomy" id="31373"/>
    <lineage>
        <taxon>Eukaryota</taxon>
        <taxon>Rhodophyta</taxon>
        <taxon>Florideophyceae</taxon>
        <taxon>Nemaliophycidae</taxon>
        <taxon>Batrachospermales</taxon>
        <taxon>Batrachospermaceae</taxon>
        <taxon>Batrachospermum</taxon>
    </lineage>
</organism>
<accession>A0A8K1YV42</accession>
<dbReference type="EMBL" id="MN905507">
    <property type="protein sequence ID" value="UEQ12237.1"/>
    <property type="molecule type" value="Genomic_DNA"/>
</dbReference>
<keyword evidence="10" id="KW-0150">Chloroplast</keyword>
<dbReference type="PANTHER" id="PTHR12899:SF3">
    <property type="entry name" value="LARGE RIBOSOMAL SUBUNIT PROTEIN UL18M"/>
    <property type="match status" value="1"/>
</dbReference>
<dbReference type="HAMAP" id="MF_01337_B">
    <property type="entry name" value="Ribosomal_uL18_B"/>
    <property type="match status" value="1"/>
</dbReference>
<geneLocation type="chloroplast" evidence="10"/>
<dbReference type="CDD" id="cd00432">
    <property type="entry name" value="Ribosomal_L18_L5e"/>
    <property type="match status" value="1"/>
</dbReference>
<dbReference type="InterPro" id="IPR057268">
    <property type="entry name" value="Ribosomal_L18"/>
</dbReference>
<dbReference type="FunFam" id="3.30.420.100:FF:000001">
    <property type="entry name" value="50S ribosomal protein L18"/>
    <property type="match status" value="1"/>
</dbReference>
<evidence type="ECO:0000256" key="9">
    <source>
        <dbReference type="HAMAP-Rule" id="MF_01337"/>
    </source>
</evidence>
<evidence type="ECO:0000256" key="6">
    <source>
        <dbReference type="ARBA" id="ARBA00022980"/>
    </source>
</evidence>
<dbReference type="SUPFAM" id="SSF53137">
    <property type="entry name" value="Translational machinery components"/>
    <property type="match status" value="1"/>
</dbReference>
<sequence length="105" mass="11851">MKTKLRGTFDCPRLYVFRSNKHIYAQIIDDNKGQTLVTISSVSPEIRSTQKNYSNCEISEKVGKSIAKKCIAKGITQIIFDRGKKLYHGQIKALAESARAEGMHF</sequence>
<proteinExistence type="inferred from homology"/>
<name>A0A8K1YV42_9FLOR</name>
<gene>
    <name evidence="9 10" type="primary">rpl18</name>
</gene>
<reference evidence="10" key="1">
    <citation type="submission" date="2020-01" db="EMBL/GenBank/DDBJ databases">
        <title>The chloroplast and mitochondrion of a new freshwater red algal species from China.</title>
        <authorList>
            <person name="Fang K."/>
            <person name="Xie S."/>
        </authorList>
    </citation>
    <scope>NUCLEOTIDE SEQUENCE</scope>
    <source>
        <strain evidence="10">SAS-FKP1901</strain>
    </source>
</reference>
<keyword evidence="4 9" id="KW-0699">rRNA-binding</keyword>
<evidence type="ECO:0000256" key="3">
    <source>
        <dbReference type="ARBA" id="ARBA00011505"/>
    </source>
</evidence>
<dbReference type="GO" id="GO:0006412">
    <property type="term" value="P:translation"/>
    <property type="evidence" value="ECO:0007669"/>
    <property type="project" value="UniProtKB-UniRule"/>
</dbReference>